<reference evidence="7 8" key="1">
    <citation type="submission" date="2023-01" db="EMBL/GenBank/DDBJ databases">
        <authorList>
            <person name="Yoon J.-W."/>
        </authorList>
    </citation>
    <scope>NUCLEOTIDE SEQUENCE [LARGE SCALE GENOMIC DNA]</scope>
    <source>
        <strain evidence="7 8">KMU-50</strain>
    </source>
</reference>
<keyword evidence="3" id="KW-0805">Transcription regulation</keyword>
<dbReference type="Pfam" id="PF00155">
    <property type="entry name" value="Aminotran_1_2"/>
    <property type="match status" value="1"/>
</dbReference>
<evidence type="ECO:0000313" key="7">
    <source>
        <dbReference type="EMBL" id="MDA5095316.1"/>
    </source>
</evidence>
<accession>A0ABT4W4B4</accession>
<comment type="similarity">
    <text evidence="1">In the C-terminal section; belongs to the class-I pyridoxal-phosphate-dependent aminotransferase family.</text>
</comment>
<dbReference type="PANTHER" id="PTHR46577:SF1">
    <property type="entry name" value="HTH-TYPE TRANSCRIPTIONAL REGULATORY PROTEIN GABR"/>
    <property type="match status" value="1"/>
</dbReference>
<dbReference type="GO" id="GO:0008483">
    <property type="term" value="F:transaminase activity"/>
    <property type="evidence" value="ECO:0007669"/>
    <property type="project" value="UniProtKB-KW"/>
</dbReference>
<evidence type="ECO:0000256" key="4">
    <source>
        <dbReference type="ARBA" id="ARBA00023125"/>
    </source>
</evidence>
<dbReference type="Proteomes" id="UP001528040">
    <property type="component" value="Unassembled WGS sequence"/>
</dbReference>
<dbReference type="PANTHER" id="PTHR46577">
    <property type="entry name" value="HTH-TYPE TRANSCRIPTIONAL REGULATORY PROTEIN GABR"/>
    <property type="match status" value="1"/>
</dbReference>
<dbReference type="Pfam" id="PF00392">
    <property type="entry name" value="GntR"/>
    <property type="match status" value="1"/>
</dbReference>
<dbReference type="SMART" id="SM00345">
    <property type="entry name" value="HTH_GNTR"/>
    <property type="match status" value="1"/>
</dbReference>
<dbReference type="SUPFAM" id="SSF53383">
    <property type="entry name" value="PLP-dependent transferases"/>
    <property type="match status" value="1"/>
</dbReference>
<protein>
    <submittedName>
        <fullName evidence="7">PLP-dependent aminotransferase family protein</fullName>
    </submittedName>
</protein>
<sequence length="494" mass="54495">MSKLAGGALLHSVTIDRDSDVPIYRQLEASLRRLILDGSLAAGQKLPSTRELAQDLGISRITVTNVYDQIIAEGYATARTGSGTFVADGLDTEAFPRIRTPKHQSRTADVEISDRARALTGTKAAARYGKIDPFRPGVPALDHFPAKLWGKYLSEAITQEDRHGMSYGEFKGSLALRHEIARHLRDARGMKVEADRIIITSGAQQAFVLIAFVLLERGDTVWYEDPGHVAGRDVMQFMGANVAPVPIDDEGLDLDHAIRTQPRPSLIFTTPSHQQPLGTTMSLGRRLALLNHAQDASAWIIEDDYDSEFRFRGRPLPALAALDGAERVLYTGTFSKSMFAAMRLGYVVVPTALADSFAQARNLLGQNSSTVVEEAMARFMKDGRFVEHIRKMRKLYRARRDVLMQALATHCPDVLTPETTDAGMHLVAWLRDGVDDEIAHRALLEAGIDSLPLSVYCQTPFARQALVLGFSGVDEADISRLVRRVGEVLRTLPR</sequence>
<keyword evidence="2" id="KW-0663">Pyridoxal phosphate</keyword>
<evidence type="ECO:0000313" key="8">
    <source>
        <dbReference type="Proteomes" id="UP001528040"/>
    </source>
</evidence>
<dbReference type="SUPFAM" id="SSF46785">
    <property type="entry name" value="Winged helix' DNA-binding domain"/>
    <property type="match status" value="1"/>
</dbReference>
<dbReference type="PROSITE" id="PS50949">
    <property type="entry name" value="HTH_GNTR"/>
    <property type="match status" value="1"/>
</dbReference>
<evidence type="ECO:0000256" key="2">
    <source>
        <dbReference type="ARBA" id="ARBA00022898"/>
    </source>
</evidence>
<dbReference type="InterPro" id="IPR015421">
    <property type="entry name" value="PyrdxlP-dep_Trfase_major"/>
</dbReference>
<feature type="domain" description="HTH gntR-type" evidence="6">
    <location>
        <begin position="21"/>
        <end position="89"/>
    </location>
</feature>
<dbReference type="RefSeq" id="WP_271055022.1">
    <property type="nucleotide sequence ID" value="NZ_JAQIIO010000009.1"/>
</dbReference>
<keyword evidence="4" id="KW-0238">DNA-binding</keyword>
<organism evidence="7 8">
    <name type="scientific">Aliiroseovarius salicola</name>
    <dbReference type="NCBI Taxonomy" id="3009082"/>
    <lineage>
        <taxon>Bacteria</taxon>
        <taxon>Pseudomonadati</taxon>
        <taxon>Pseudomonadota</taxon>
        <taxon>Alphaproteobacteria</taxon>
        <taxon>Rhodobacterales</taxon>
        <taxon>Paracoccaceae</taxon>
        <taxon>Aliiroseovarius</taxon>
    </lineage>
</organism>
<keyword evidence="7" id="KW-0808">Transferase</keyword>
<keyword evidence="8" id="KW-1185">Reference proteome</keyword>
<dbReference type="CDD" id="cd00609">
    <property type="entry name" value="AAT_like"/>
    <property type="match status" value="1"/>
</dbReference>
<dbReference type="InterPro" id="IPR015424">
    <property type="entry name" value="PyrdxlP-dep_Trfase"/>
</dbReference>
<evidence type="ECO:0000256" key="5">
    <source>
        <dbReference type="ARBA" id="ARBA00023163"/>
    </source>
</evidence>
<dbReference type="Gene3D" id="1.10.10.10">
    <property type="entry name" value="Winged helix-like DNA-binding domain superfamily/Winged helix DNA-binding domain"/>
    <property type="match status" value="1"/>
</dbReference>
<dbReference type="InterPro" id="IPR051446">
    <property type="entry name" value="HTH_trans_reg/aminotransferase"/>
</dbReference>
<dbReference type="Gene3D" id="3.40.640.10">
    <property type="entry name" value="Type I PLP-dependent aspartate aminotransferase-like (Major domain)"/>
    <property type="match status" value="1"/>
</dbReference>
<dbReference type="InterPro" id="IPR004839">
    <property type="entry name" value="Aminotransferase_I/II_large"/>
</dbReference>
<dbReference type="InterPro" id="IPR036388">
    <property type="entry name" value="WH-like_DNA-bd_sf"/>
</dbReference>
<proteinExistence type="inferred from homology"/>
<comment type="caution">
    <text evidence="7">The sequence shown here is derived from an EMBL/GenBank/DDBJ whole genome shotgun (WGS) entry which is preliminary data.</text>
</comment>
<evidence type="ECO:0000256" key="1">
    <source>
        <dbReference type="ARBA" id="ARBA00005384"/>
    </source>
</evidence>
<keyword evidence="5" id="KW-0804">Transcription</keyword>
<evidence type="ECO:0000259" key="6">
    <source>
        <dbReference type="PROSITE" id="PS50949"/>
    </source>
</evidence>
<keyword evidence="7" id="KW-0032">Aminotransferase</keyword>
<gene>
    <name evidence="7" type="ORF">O2N63_14605</name>
</gene>
<name>A0ABT4W4B4_9RHOB</name>
<dbReference type="InterPro" id="IPR000524">
    <property type="entry name" value="Tscrpt_reg_HTH_GntR"/>
</dbReference>
<dbReference type="EMBL" id="JAQIIO010000009">
    <property type="protein sequence ID" value="MDA5095316.1"/>
    <property type="molecule type" value="Genomic_DNA"/>
</dbReference>
<evidence type="ECO:0000256" key="3">
    <source>
        <dbReference type="ARBA" id="ARBA00023015"/>
    </source>
</evidence>
<dbReference type="CDD" id="cd07377">
    <property type="entry name" value="WHTH_GntR"/>
    <property type="match status" value="1"/>
</dbReference>
<dbReference type="InterPro" id="IPR036390">
    <property type="entry name" value="WH_DNA-bd_sf"/>
</dbReference>
<dbReference type="PRINTS" id="PR00035">
    <property type="entry name" value="HTHGNTR"/>
</dbReference>